<dbReference type="Pfam" id="PF07687">
    <property type="entry name" value="M20_dimer"/>
    <property type="match status" value="1"/>
</dbReference>
<comment type="similarity">
    <text evidence="1">Belongs to the peptidase M20 family.</text>
</comment>
<dbReference type="Gene3D" id="3.40.630.10">
    <property type="entry name" value="Zn peptidases"/>
    <property type="match status" value="1"/>
</dbReference>
<keyword evidence="2 6" id="KW-0378">Hydrolase</keyword>
<evidence type="ECO:0000256" key="3">
    <source>
        <dbReference type="PIRSR" id="PIRSR001235-1"/>
    </source>
</evidence>
<keyword evidence="7" id="KW-1185">Reference proteome</keyword>
<comment type="caution">
    <text evidence="6">The sequence shown here is derived from an EMBL/GenBank/DDBJ whole genome shotgun (WGS) entry which is preliminary data.</text>
</comment>
<reference evidence="6 7" key="1">
    <citation type="journal article" date="2012" name="BMC Genomics">
        <title>Comparative genomic analysis of the genus Staphylococcus including Staphylococcus aureus and its newly described sister species Staphylococcus simiae.</title>
        <authorList>
            <person name="Suzuki H."/>
            <person name="Lefebure T."/>
            <person name="Pavinski Bitar P."/>
            <person name="Stanhope M.J."/>
        </authorList>
    </citation>
    <scope>NUCLEOTIDE SEQUENCE [LARGE SCALE GENOMIC DNA]</scope>
    <source>
        <strain evidence="6 7">CCM 7213</strain>
    </source>
</reference>
<accession>G5JLX3</accession>
<feature type="binding site" evidence="3">
    <location>
        <position position="90"/>
    </location>
    <ligand>
        <name>Zn(2+)</name>
        <dbReference type="ChEBI" id="CHEBI:29105"/>
        <label>2</label>
    </ligand>
</feature>
<dbReference type="SUPFAM" id="SSF53187">
    <property type="entry name" value="Zn-dependent exopeptidases"/>
    <property type="match status" value="1"/>
</dbReference>
<dbReference type="SUPFAM" id="SSF55031">
    <property type="entry name" value="Bacterial exopeptidase dimerisation domain"/>
    <property type="match status" value="1"/>
</dbReference>
<dbReference type="AlphaFoldDB" id="G5JLX3"/>
<dbReference type="NCBIfam" id="NF006771">
    <property type="entry name" value="PRK09290.1-5"/>
    <property type="match status" value="1"/>
</dbReference>
<dbReference type="InterPro" id="IPR002933">
    <property type="entry name" value="Peptidase_M20"/>
</dbReference>
<evidence type="ECO:0000256" key="2">
    <source>
        <dbReference type="ARBA" id="ARBA00022801"/>
    </source>
</evidence>
<feature type="binding site" evidence="3">
    <location>
        <position position="125"/>
    </location>
    <ligand>
        <name>Zn(2+)</name>
        <dbReference type="ChEBI" id="CHEBI:29105"/>
        <label>2</label>
    </ligand>
</feature>
<dbReference type="GO" id="GO:0046872">
    <property type="term" value="F:metal ion binding"/>
    <property type="evidence" value="ECO:0007669"/>
    <property type="project" value="UniProtKB-KW"/>
</dbReference>
<dbReference type="PIRSF" id="PIRSF001235">
    <property type="entry name" value="Amidase_carbamoylase"/>
    <property type="match status" value="1"/>
</dbReference>
<evidence type="ECO:0000313" key="6">
    <source>
        <dbReference type="EMBL" id="EHJ06802.1"/>
    </source>
</evidence>
<evidence type="ECO:0000256" key="4">
    <source>
        <dbReference type="PIRSR" id="PIRSR001235-2"/>
    </source>
</evidence>
<dbReference type="InterPro" id="IPR036264">
    <property type="entry name" value="Bact_exopeptidase_dim_dom"/>
</dbReference>
<evidence type="ECO:0000259" key="5">
    <source>
        <dbReference type="Pfam" id="PF07687"/>
    </source>
</evidence>
<protein>
    <submittedName>
        <fullName evidence="6">Putative N-carbamoyl-beta-alanine amidohydrolase</fullName>
    </submittedName>
</protein>
<dbReference type="EMBL" id="AEUN01000544">
    <property type="protein sequence ID" value="EHJ06802.1"/>
    <property type="molecule type" value="Genomic_DNA"/>
</dbReference>
<proteinExistence type="inferred from homology"/>
<evidence type="ECO:0000313" key="7">
    <source>
        <dbReference type="Proteomes" id="UP000005413"/>
    </source>
</evidence>
<keyword evidence="3" id="KW-0862">Zinc</keyword>
<evidence type="ECO:0000256" key="1">
    <source>
        <dbReference type="ARBA" id="ARBA00006153"/>
    </source>
</evidence>
<feature type="binding site" evidence="4">
    <location>
        <position position="288"/>
    </location>
    <ligand>
        <name>allantoate</name>
        <dbReference type="ChEBI" id="CHEBI:17536"/>
    </ligand>
</feature>
<dbReference type="PATRIC" id="fig|911238.3.peg.2200"/>
<name>G5JLX3_9STAP</name>
<comment type="cofactor">
    <cofactor evidence="3">
        <name>Zn(2+)</name>
        <dbReference type="ChEBI" id="CHEBI:29105"/>
    </cofactor>
    <text evidence="3">Binds 2 Zn(2+) ions per subunit.</text>
</comment>
<dbReference type="PANTHER" id="PTHR32494:SF5">
    <property type="entry name" value="ALLANTOATE AMIDOHYDROLASE"/>
    <property type="match status" value="1"/>
</dbReference>
<dbReference type="RefSeq" id="WP_002465171.1">
    <property type="nucleotide sequence ID" value="NZ_AEUN01000544.1"/>
</dbReference>
<dbReference type="InterPro" id="IPR010158">
    <property type="entry name" value="Amidase_Cbmase"/>
</dbReference>
<sequence length="422" mass="46804">MNINNVLNHLATFNELGYNPDNGGINRIAFSHPERMAALKFSMLCQRAGLDVYFDFIGNVIARREGKYPDLKPVVIGSHIDTVKDGGQYDGLLGVIGALEVVEYLNKHHIETDHPLIIIAFACEESARFNEATIGSKYLTGQYNRTSLKDIVDNDGYVLYDIVQPLSQEVRGQTALFERNQIKAFLELHIEQGPILENNNDDIGIVTHIAAPHRFKVTVQGVTSHSGSTPMPMRTDALTAASEMILKIEQLAQQYTNEGIVATVGYVDVYPNTMNSIPGEVSFLIDIRGKDEAIREDVVQQILNSIDQISTQRHTHCKITDLGNEHPAKLNAEMAKITENVCKQHGFEYKYMYSGAGHDAMNFASIVPTSMIFIPCKDGISHSPLESVTTAQIAKGVQTLIDTTLELTHKTTTLEDFDNQVI</sequence>
<dbReference type="CDD" id="cd03884">
    <property type="entry name" value="M20_bAS"/>
    <property type="match status" value="1"/>
</dbReference>
<dbReference type="Gene3D" id="3.30.70.360">
    <property type="match status" value="1"/>
</dbReference>
<feature type="binding site" evidence="3">
    <location>
        <position position="79"/>
    </location>
    <ligand>
        <name>Zn(2+)</name>
        <dbReference type="ChEBI" id="CHEBI:29105"/>
        <label>1</label>
    </ligand>
</feature>
<dbReference type="NCBIfam" id="TIGR01879">
    <property type="entry name" value="hydantase"/>
    <property type="match status" value="1"/>
</dbReference>
<dbReference type="PANTHER" id="PTHR32494">
    <property type="entry name" value="ALLANTOATE DEIMINASE-RELATED"/>
    <property type="match status" value="1"/>
</dbReference>
<feature type="binding site" evidence="3">
    <location>
        <position position="189"/>
    </location>
    <ligand>
        <name>Zn(2+)</name>
        <dbReference type="ChEBI" id="CHEBI:29105"/>
        <label>1</label>
    </ligand>
</feature>
<organism evidence="6 7">
    <name type="scientific">Staphylococcus simiae CCM 7213 = CCUG 51256</name>
    <dbReference type="NCBI Taxonomy" id="911238"/>
    <lineage>
        <taxon>Bacteria</taxon>
        <taxon>Bacillati</taxon>
        <taxon>Bacillota</taxon>
        <taxon>Bacilli</taxon>
        <taxon>Bacillales</taxon>
        <taxon>Staphylococcaceae</taxon>
        <taxon>Staphylococcus</taxon>
    </lineage>
</organism>
<dbReference type="InterPro" id="IPR011650">
    <property type="entry name" value="Peptidase_M20_dimer"/>
</dbReference>
<gene>
    <name evidence="6" type="ORF">SS7213T_12462</name>
</gene>
<dbReference type="Proteomes" id="UP000005413">
    <property type="component" value="Unassembled WGS sequence"/>
</dbReference>
<keyword evidence="3" id="KW-0479">Metal-binding</keyword>
<dbReference type="GO" id="GO:0016813">
    <property type="term" value="F:hydrolase activity, acting on carbon-nitrogen (but not peptide) bonds, in linear amidines"/>
    <property type="evidence" value="ECO:0007669"/>
    <property type="project" value="InterPro"/>
</dbReference>
<feature type="binding site" evidence="3">
    <location>
        <position position="90"/>
    </location>
    <ligand>
        <name>Zn(2+)</name>
        <dbReference type="ChEBI" id="CHEBI:29105"/>
        <label>1</label>
    </ligand>
</feature>
<feature type="domain" description="Peptidase M20 dimerisation" evidence="5">
    <location>
        <begin position="214"/>
        <end position="308"/>
    </location>
</feature>
<dbReference type="Pfam" id="PF01546">
    <property type="entry name" value="Peptidase_M20"/>
    <property type="match status" value="1"/>
</dbReference>
<feature type="binding site" evidence="4">
    <location>
        <position position="275"/>
    </location>
    <ligand>
        <name>allantoate</name>
        <dbReference type="ChEBI" id="CHEBI:17536"/>
    </ligand>
</feature>
<feature type="binding site" evidence="3">
    <location>
        <position position="382"/>
    </location>
    <ligand>
        <name>Zn(2+)</name>
        <dbReference type="ChEBI" id="CHEBI:29105"/>
        <label>2</label>
    </ligand>
</feature>
<dbReference type="OrthoDB" id="9808195at2"/>
<feature type="binding site" evidence="4">
    <location>
        <position position="214"/>
    </location>
    <ligand>
        <name>allantoate</name>
        <dbReference type="ChEBI" id="CHEBI:17536"/>
    </ligand>
</feature>